<feature type="domain" description="Peptidase A1" evidence="3">
    <location>
        <begin position="61"/>
        <end position="365"/>
    </location>
</feature>
<organism evidence="4 5">
    <name type="scientific">Clathrus columnatus</name>
    <dbReference type="NCBI Taxonomy" id="1419009"/>
    <lineage>
        <taxon>Eukaryota</taxon>
        <taxon>Fungi</taxon>
        <taxon>Dikarya</taxon>
        <taxon>Basidiomycota</taxon>
        <taxon>Agaricomycotina</taxon>
        <taxon>Agaricomycetes</taxon>
        <taxon>Phallomycetidae</taxon>
        <taxon>Phallales</taxon>
        <taxon>Clathraceae</taxon>
        <taxon>Clathrus</taxon>
    </lineage>
</organism>
<dbReference type="Gene3D" id="2.40.70.10">
    <property type="entry name" value="Acid Proteases"/>
    <property type="match status" value="2"/>
</dbReference>
<evidence type="ECO:0000313" key="5">
    <source>
        <dbReference type="Proteomes" id="UP001050691"/>
    </source>
</evidence>
<dbReference type="EMBL" id="BPWL01000010">
    <property type="protein sequence ID" value="GJJ14493.1"/>
    <property type="molecule type" value="Genomic_DNA"/>
</dbReference>
<dbReference type="InterPro" id="IPR021109">
    <property type="entry name" value="Peptidase_aspartic_dom_sf"/>
</dbReference>
<evidence type="ECO:0000256" key="1">
    <source>
        <dbReference type="ARBA" id="ARBA00007447"/>
    </source>
</evidence>
<dbReference type="AlphaFoldDB" id="A0AAV5ALY2"/>
<name>A0AAV5ALY2_9AGAM</name>
<dbReference type="Proteomes" id="UP001050691">
    <property type="component" value="Unassembled WGS sequence"/>
</dbReference>
<dbReference type="InterPro" id="IPR033121">
    <property type="entry name" value="PEPTIDASE_A1"/>
</dbReference>
<evidence type="ECO:0000313" key="4">
    <source>
        <dbReference type="EMBL" id="GJJ14493.1"/>
    </source>
</evidence>
<dbReference type="PANTHER" id="PTHR47966:SF51">
    <property type="entry name" value="BETA-SITE APP-CLEAVING ENZYME, ISOFORM A-RELATED"/>
    <property type="match status" value="1"/>
</dbReference>
<accession>A0AAV5ALY2</accession>
<dbReference type="PANTHER" id="PTHR47966">
    <property type="entry name" value="BETA-SITE APP-CLEAVING ENZYME, ISOFORM A-RELATED"/>
    <property type="match status" value="1"/>
</dbReference>
<evidence type="ECO:0000259" key="3">
    <source>
        <dbReference type="PROSITE" id="PS51767"/>
    </source>
</evidence>
<dbReference type="PRINTS" id="PR00792">
    <property type="entry name" value="PEPSIN"/>
</dbReference>
<dbReference type="InterPro" id="IPR034164">
    <property type="entry name" value="Pepsin-like_dom"/>
</dbReference>
<dbReference type="GO" id="GO:0004190">
    <property type="term" value="F:aspartic-type endopeptidase activity"/>
    <property type="evidence" value="ECO:0007669"/>
    <property type="project" value="InterPro"/>
</dbReference>
<comment type="similarity">
    <text evidence="1">Belongs to the peptidase A1 family.</text>
</comment>
<feature type="compositionally biased region" description="Polar residues" evidence="2">
    <location>
        <begin position="87"/>
        <end position="98"/>
    </location>
</feature>
<dbReference type="Pfam" id="PF00026">
    <property type="entry name" value="Asp"/>
    <property type="match status" value="1"/>
</dbReference>
<dbReference type="PROSITE" id="PS51767">
    <property type="entry name" value="PEPTIDASE_A1"/>
    <property type="match status" value="1"/>
</dbReference>
<sequence length="368" mass="39991">MTIEKHRQNLINDLRGVELNATLGSEIEKQSALVIQNAENRNPFVIQQAGTGSLRLTDNGLAGEILIGDQKFVARFDTGSADSWVPSSTCTSDPCNTRTKYDDTKSPTYGPGERKYSDGSSVSGDVKSDNVNVEGIIATGQFFIAATAISNHFKDRHYDGVIGMAMSRSRTGLSKDPFFVTATNQRKVAKSQFAFKLSPPASLYLGGVDDSLYTGEIEFHSLLDNGPLWRLGQASISIGSDKVLSGLRTIIDTGAEMILGPPEEVQTFYSKIPNSEMCNVEGIDFHLWPCPPGQPLPQVSFSWDGKSWPVSIHRTTSIEPGGIFCVGNIGGRDFGHGEKVWLVGEPLLKNVYTIFSLEDDTLGFAALE</sequence>
<keyword evidence="5" id="KW-1185">Reference proteome</keyword>
<dbReference type="SUPFAM" id="SSF50630">
    <property type="entry name" value="Acid proteases"/>
    <property type="match status" value="1"/>
</dbReference>
<comment type="caution">
    <text evidence="4">The sequence shown here is derived from an EMBL/GenBank/DDBJ whole genome shotgun (WGS) entry which is preliminary data.</text>
</comment>
<evidence type="ECO:0000256" key="2">
    <source>
        <dbReference type="SAM" id="MobiDB-lite"/>
    </source>
</evidence>
<feature type="region of interest" description="Disordered" evidence="2">
    <location>
        <begin position="87"/>
        <end position="124"/>
    </location>
</feature>
<dbReference type="InterPro" id="IPR001461">
    <property type="entry name" value="Aspartic_peptidase_A1"/>
</dbReference>
<dbReference type="CDD" id="cd05471">
    <property type="entry name" value="pepsin_like"/>
    <property type="match status" value="1"/>
</dbReference>
<protein>
    <recommendedName>
        <fullName evidence="3">Peptidase A1 domain-containing protein</fullName>
    </recommendedName>
</protein>
<gene>
    <name evidence="4" type="ORF">Clacol_008757</name>
</gene>
<proteinExistence type="inferred from homology"/>
<dbReference type="GO" id="GO:0006508">
    <property type="term" value="P:proteolysis"/>
    <property type="evidence" value="ECO:0007669"/>
    <property type="project" value="InterPro"/>
</dbReference>
<reference evidence="4" key="1">
    <citation type="submission" date="2021-10" db="EMBL/GenBank/DDBJ databases">
        <title>De novo Genome Assembly of Clathrus columnatus (Basidiomycota, Fungi) Using Illumina and Nanopore Sequence Data.</title>
        <authorList>
            <person name="Ogiso-Tanaka E."/>
            <person name="Itagaki H."/>
            <person name="Hosoya T."/>
            <person name="Hosaka K."/>
        </authorList>
    </citation>
    <scope>NUCLEOTIDE SEQUENCE</scope>
    <source>
        <strain evidence="4">MO-923</strain>
    </source>
</reference>